<feature type="domain" description="1-deoxy-D-xylulose 5-phosphate reductoisomerase C-terminal" evidence="11">
    <location>
        <begin position="145"/>
        <end position="228"/>
    </location>
</feature>
<feature type="binding site" evidence="9">
    <location>
        <position position="39"/>
    </location>
    <ligand>
        <name>NADPH</name>
        <dbReference type="ChEBI" id="CHEBI:57783"/>
    </ligand>
</feature>
<evidence type="ECO:0000313" key="13">
    <source>
        <dbReference type="EMBL" id="GAK54366.1"/>
    </source>
</evidence>
<dbReference type="GO" id="GO:0030145">
    <property type="term" value="F:manganese ion binding"/>
    <property type="evidence" value="ECO:0007669"/>
    <property type="project" value="TreeGrafter"/>
</dbReference>
<evidence type="ECO:0000259" key="12">
    <source>
        <dbReference type="Pfam" id="PF13288"/>
    </source>
</evidence>
<dbReference type="Gene3D" id="3.40.50.720">
    <property type="entry name" value="NAD(P)-binding Rossmann-like Domain"/>
    <property type="match status" value="1"/>
</dbReference>
<evidence type="ECO:0000256" key="1">
    <source>
        <dbReference type="ARBA" id="ARBA00005094"/>
    </source>
</evidence>
<feature type="binding site" evidence="9">
    <location>
        <position position="123"/>
    </location>
    <ligand>
        <name>NADPH</name>
        <dbReference type="ChEBI" id="CHEBI:57783"/>
    </ligand>
</feature>
<dbReference type="SUPFAM" id="SSF69055">
    <property type="entry name" value="1-deoxy-D-xylulose-5-phosphate reductoisomerase, C-terminal domain"/>
    <property type="match status" value="1"/>
</dbReference>
<evidence type="ECO:0000256" key="7">
    <source>
        <dbReference type="ARBA" id="ARBA00023229"/>
    </source>
</evidence>
<dbReference type="Gene3D" id="1.10.1740.10">
    <property type="match status" value="1"/>
</dbReference>
<evidence type="ECO:0000256" key="6">
    <source>
        <dbReference type="ARBA" id="ARBA00023211"/>
    </source>
</evidence>
<protein>
    <recommendedName>
        <fullName evidence="9">1-deoxy-D-xylulose 5-phosphate reductoisomerase</fullName>
        <shortName evidence="9">DXP reductoisomerase</shortName>
        <ecNumber evidence="9">1.1.1.267</ecNumber>
    </recommendedName>
    <alternativeName>
        <fullName evidence="9">1-deoxyxylulose-5-phosphate reductoisomerase</fullName>
    </alternativeName>
    <alternativeName>
        <fullName evidence="9">2-C-methyl-D-erythritol 4-phosphate synthase</fullName>
    </alternativeName>
</protein>
<feature type="binding site" evidence="9">
    <location>
        <position position="125"/>
    </location>
    <ligand>
        <name>NADPH</name>
        <dbReference type="ChEBI" id="CHEBI:57783"/>
    </ligand>
</feature>
<keyword evidence="14" id="KW-1185">Reference proteome</keyword>
<dbReference type="GO" id="GO:0070402">
    <property type="term" value="F:NADPH binding"/>
    <property type="evidence" value="ECO:0007669"/>
    <property type="project" value="InterPro"/>
</dbReference>
<evidence type="ECO:0000256" key="3">
    <source>
        <dbReference type="ARBA" id="ARBA00022723"/>
    </source>
</evidence>
<feature type="binding site" evidence="9">
    <location>
        <position position="12"/>
    </location>
    <ligand>
        <name>NADPH</name>
        <dbReference type="ChEBI" id="CHEBI:57783"/>
    </ligand>
</feature>
<feature type="binding site" evidence="9">
    <location>
        <position position="149"/>
    </location>
    <ligand>
        <name>Mn(2+)</name>
        <dbReference type="ChEBI" id="CHEBI:29035"/>
    </ligand>
</feature>
<dbReference type="PIRSF" id="PIRSF006205">
    <property type="entry name" value="Dxp_reductismrs"/>
    <property type="match status" value="1"/>
</dbReference>
<feature type="binding site" evidence="9">
    <location>
        <position position="150"/>
    </location>
    <ligand>
        <name>1-deoxy-D-xylulose 5-phosphate</name>
        <dbReference type="ChEBI" id="CHEBI:57792"/>
    </ligand>
</feature>
<feature type="binding site" evidence="9">
    <location>
        <position position="220"/>
    </location>
    <ligand>
        <name>Mn(2+)</name>
        <dbReference type="ChEBI" id="CHEBI:29035"/>
    </ligand>
</feature>
<feature type="binding site" evidence="9">
    <location>
        <position position="151"/>
    </location>
    <ligand>
        <name>1-deoxy-D-xylulose 5-phosphate</name>
        <dbReference type="ChEBI" id="CHEBI:57792"/>
    </ligand>
</feature>
<feature type="binding site" evidence="9">
    <location>
        <position position="175"/>
    </location>
    <ligand>
        <name>1-deoxy-D-xylulose 5-phosphate</name>
        <dbReference type="ChEBI" id="CHEBI:57792"/>
    </ligand>
</feature>
<comment type="cofactor">
    <cofactor evidence="9">
        <name>Mg(2+)</name>
        <dbReference type="ChEBI" id="CHEBI:18420"/>
    </cofactor>
    <cofactor evidence="9">
        <name>Mn(2+)</name>
        <dbReference type="ChEBI" id="CHEBI:29035"/>
    </cofactor>
</comment>
<dbReference type="UniPathway" id="UPA00056">
    <property type="reaction ID" value="UER00092"/>
</dbReference>
<dbReference type="HOGENOM" id="CLU_035714_4_0_0"/>
<feature type="binding site" evidence="9">
    <location>
        <position position="211"/>
    </location>
    <ligand>
        <name>1-deoxy-D-xylulose 5-phosphate</name>
        <dbReference type="ChEBI" id="CHEBI:57792"/>
    </ligand>
</feature>
<accession>A0A081BSI5</accession>
<feature type="domain" description="DXP reductoisomerase C-terminal" evidence="12">
    <location>
        <begin position="260"/>
        <end position="377"/>
    </location>
</feature>
<comment type="similarity">
    <text evidence="2 9">Belongs to the DXR family.</text>
</comment>
<dbReference type="InterPro" id="IPR026877">
    <property type="entry name" value="DXPR_C"/>
</dbReference>
<feature type="binding site" evidence="9">
    <location>
        <position position="151"/>
    </location>
    <ligand>
        <name>Mn(2+)</name>
        <dbReference type="ChEBI" id="CHEBI:29035"/>
    </ligand>
</feature>
<comment type="pathway">
    <text evidence="1 9">Isoprenoid biosynthesis; isopentenyl diphosphate biosynthesis via DXP pathway; isopentenyl diphosphate from 1-deoxy-D-xylulose 5-phosphate: step 1/6.</text>
</comment>
<dbReference type="SUPFAM" id="SSF51735">
    <property type="entry name" value="NAD(P)-binding Rossmann-fold domains"/>
    <property type="match status" value="1"/>
</dbReference>
<dbReference type="NCBIfam" id="TIGR00243">
    <property type="entry name" value="Dxr"/>
    <property type="match status" value="1"/>
</dbReference>
<comment type="function">
    <text evidence="9">Catalyzes the NADPH-dependent rearrangement and reduction of 1-deoxy-D-xylulose-5-phosphate (DXP) to 2-C-methyl-D-erythritol 4-phosphate (MEP).</text>
</comment>
<evidence type="ECO:0000256" key="4">
    <source>
        <dbReference type="ARBA" id="ARBA00022857"/>
    </source>
</evidence>
<dbReference type="EC" id="1.1.1.267" evidence="9"/>
<feature type="binding site" evidence="9">
    <location>
        <position position="198"/>
    </location>
    <ligand>
        <name>1-deoxy-D-xylulose 5-phosphate</name>
        <dbReference type="ChEBI" id="CHEBI:57792"/>
    </ligand>
</feature>
<comment type="caution">
    <text evidence="9">Lacks conserved residue(s) required for the propagation of feature annotation.</text>
</comment>
<dbReference type="FunFam" id="3.40.50.720:FF:000045">
    <property type="entry name" value="1-deoxy-D-xylulose 5-phosphate reductoisomerase"/>
    <property type="match status" value="1"/>
</dbReference>
<dbReference type="InterPro" id="IPR036291">
    <property type="entry name" value="NAD(P)-bd_dom_sf"/>
</dbReference>
<feature type="binding site" evidence="9">
    <location>
        <position position="217"/>
    </location>
    <ligand>
        <name>1-deoxy-D-xylulose 5-phosphate</name>
        <dbReference type="ChEBI" id="CHEBI:57792"/>
    </ligand>
</feature>
<dbReference type="InterPro" id="IPR003821">
    <property type="entry name" value="DXP_reductoisomerase"/>
</dbReference>
<feature type="binding site" evidence="9">
    <location>
        <position position="13"/>
    </location>
    <ligand>
        <name>NADPH</name>
        <dbReference type="ChEBI" id="CHEBI:57783"/>
    </ligand>
</feature>
<reference evidence="13 14" key="1">
    <citation type="journal article" date="2015" name="PeerJ">
        <title>First genomic representation of candidate bacterial phylum KSB3 points to enhanced environmental sensing as a trigger of wastewater bulking.</title>
        <authorList>
            <person name="Sekiguchi Y."/>
            <person name="Ohashi A."/>
            <person name="Parks D.H."/>
            <person name="Yamauchi T."/>
            <person name="Tyson G.W."/>
            <person name="Hugenholtz P."/>
        </authorList>
    </citation>
    <scope>NUCLEOTIDE SEQUENCE [LARGE SCALE GENOMIC DNA]</scope>
</reference>
<proteinExistence type="inferred from homology"/>
<dbReference type="InterPro" id="IPR013512">
    <property type="entry name" value="DXP_reductoisomerase_N"/>
</dbReference>
<dbReference type="PANTHER" id="PTHR30525">
    <property type="entry name" value="1-DEOXY-D-XYLULOSE 5-PHOSPHATE REDUCTOISOMERASE"/>
    <property type="match status" value="1"/>
</dbReference>
<comment type="catalytic activity">
    <reaction evidence="8">
        <text>2-C-methyl-D-erythritol 4-phosphate + NADP(+) = 1-deoxy-D-xylulose 5-phosphate + NADPH + H(+)</text>
        <dbReference type="Rhea" id="RHEA:13717"/>
        <dbReference type="ChEBI" id="CHEBI:15378"/>
        <dbReference type="ChEBI" id="CHEBI:57783"/>
        <dbReference type="ChEBI" id="CHEBI:57792"/>
        <dbReference type="ChEBI" id="CHEBI:58262"/>
        <dbReference type="ChEBI" id="CHEBI:58349"/>
        <dbReference type="EC" id="1.1.1.267"/>
    </reaction>
    <physiologicalReaction direction="right-to-left" evidence="8">
        <dbReference type="Rhea" id="RHEA:13719"/>
    </physiologicalReaction>
</comment>
<dbReference type="AlphaFoldDB" id="A0A081BSI5"/>
<organism evidence="13 14">
    <name type="scientific">Candidatus Moduliflexus flocculans</name>
    <dbReference type="NCBI Taxonomy" id="1499966"/>
    <lineage>
        <taxon>Bacteria</taxon>
        <taxon>Candidatus Moduliflexota</taxon>
        <taxon>Candidatus Moduliflexia</taxon>
        <taxon>Candidatus Moduliflexales</taxon>
        <taxon>Candidatus Moduliflexaceae</taxon>
    </lineage>
</organism>
<feature type="domain" description="1-deoxy-D-xylulose 5-phosphate reductoisomerase N-terminal" evidence="10">
    <location>
        <begin position="5"/>
        <end position="131"/>
    </location>
</feature>
<keyword evidence="9" id="KW-0460">Magnesium</keyword>
<sequence length="408" mass="44956">MLKKIAILGSSGSIGTNTLDIVEQFPDRFEVVGLAVQQNIFKLEEQIRKFHPKVVSVADETQVNELRTRCADVAVEILSGEAGAVAVATHPDVDLVMSAIVGFAGLVPTYEAILAKKQIALANKETLVVAGELIMREIEAQGARLLPVDSEHNAIFQSLQGHRREDIAKIWLTCSGGPFRLYSREQLEHVTAQDALRHPTWFMGQKITIDSASLMNKGLEVIEAHWLFGVGYSDIWVVIHPQSVIHSMVEYRDGSLIAQLGAPDMRIPIAYAMAHPERLDIDVPKLDVTAVGNMSFDEPDWDKFPCLRYAFEAGKIGGTMPAVLNAANEIAVEAFLQERIAFLDLSRIIHDVMEAHDVKAMSSLDVAIEADRWARKYARICIDKIGGKSVTIEATLDVPGMTLPQPEN</sequence>
<dbReference type="Pfam" id="PF13288">
    <property type="entry name" value="DXPR_C"/>
    <property type="match status" value="1"/>
</dbReference>
<evidence type="ECO:0000256" key="2">
    <source>
        <dbReference type="ARBA" id="ARBA00006825"/>
    </source>
</evidence>
<dbReference type="GO" id="GO:0030604">
    <property type="term" value="F:1-deoxy-D-xylulose-5-phosphate reductoisomerase activity"/>
    <property type="evidence" value="ECO:0007669"/>
    <property type="project" value="UniProtKB-UniRule"/>
</dbReference>
<evidence type="ECO:0000259" key="11">
    <source>
        <dbReference type="Pfam" id="PF08436"/>
    </source>
</evidence>
<dbReference type="NCBIfam" id="NF009114">
    <property type="entry name" value="PRK12464.1"/>
    <property type="match status" value="1"/>
</dbReference>
<feature type="binding site" evidence="9">
    <location>
        <position position="14"/>
    </location>
    <ligand>
        <name>NADPH</name>
        <dbReference type="ChEBI" id="CHEBI:57783"/>
    </ligand>
</feature>
<dbReference type="Pfam" id="PF08436">
    <property type="entry name" value="DXP_redisom_C"/>
    <property type="match status" value="1"/>
</dbReference>
<dbReference type="EMBL" id="DF820461">
    <property type="protein sequence ID" value="GAK54366.1"/>
    <property type="molecule type" value="Genomic_DNA"/>
</dbReference>
<dbReference type="Proteomes" id="UP000030700">
    <property type="component" value="Unassembled WGS sequence"/>
</dbReference>
<dbReference type="GO" id="GO:0016853">
    <property type="term" value="F:isomerase activity"/>
    <property type="evidence" value="ECO:0007669"/>
    <property type="project" value="UniProtKB-KW"/>
</dbReference>
<feature type="binding site" evidence="9">
    <location>
        <position position="204"/>
    </location>
    <ligand>
        <name>NADPH</name>
        <dbReference type="ChEBI" id="CHEBI:57783"/>
    </ligand>
</feature>
<keyword evidence="13" id="KW-0413">Isomerase</keyword>
<dbReference type="STRING" id="1499966.U14_05651"/>
<dbReference type="GO" id="GO:0051484">
    <property type="term" value="P:isopentenyl diphosphate biosynthetic process, methylerythritol 4-phosphate pathway involved in terpenoid biosynthetic process"/>
    <property type="evidence" value="ECO:0007669"/>
    <property type="project" value="TreeGrafter"/>
</dbReference>
<keyword evidence="6 9" id="KW-0464">Manganese</keyword>
<feature type="binding site" evidence="9">
    <location>
        <position position="216"/>
    </location>
    <ligand>
        <name>1-deoxy-D-xylulose 5-phosphate</name>
        <dbReference type="ChEBI" id="CHEBI:57792"/>
    </ligand>
</feature>
<dbReference type="SUPFAM" id="SSF55347">
    <property type="entry name" value="Glyceraldehyde-3-phosphate dehydrogenase-like, C-terminal domain"/>
    <property type="match status" value="1"/>
</dbReference>
<evidence type="ECO:0000256" key="8">
    <source>
        <dbReference type="ARBA" id="ARBA00048543"/>
    </source>
</evidence>
<evidence type="ECO:0000313" key="14">
    <source>
        <dbReference type="Proteomes" id="UP000030700"/>
    </source>
</evidence>
<keyword evidence="7 9" id="KW-0414">Isoprene biosynthesis</keyword>
<gene>
    <name evidence="9" type="primary">dxr</name>
    <name evidence="13" type="ORF">U14_05651</name>
</gene>
<dbReference type="InterPro" id="IPR036169">
    <property type="entry name" value="DXPR_C_sf"/>
</dbReference>
<keyword evidence="5 9" id="KW-0560">Oxidoreductase</keyword>
<dbReference type="InterPro" id="IPR013644">
    <property type="entry name" value="DXP_reductoisomerase_C"/>
</dbReference>
<dbReference type="HAMAP" id="MF_00183">
    <property type="entry name" value="DXP_reductoisom"/>
    <property type="match status" value="1"/>
</dbReference>
<evidence type="ECO:0000256" key="5">
    <source>
        <dbReference type="ARBA" id="ARBA00023002"/>
    </source>
</evidence>
<dbReference type="Pfam" id="PF02670">
    <property type="entry name" value="DXP_reductoisom"/>
    <property type="match status" value="1"/>
</dbReference>
<name>A0A081BSI5_9BACT</name>
<evidence type="ECO:0000259" key="10">
    <source>
        <dbReference type="Pfam" id="PF02670"/>
    </source>
</evidence>
<dbReference type="PANTHER" id="PTHR30525:SF0">
    <property type="entry name" value="1-DEOXY-D-XYLULOSE 5-PHOSPHATE REDUCTOISOMERASE, CHLOROPLASTIC"/>
    <property type="match status" value="1"/>
</dbReference>
<feature type="binding site" evidence="9">
    <location>
        <position position="220"/>
    </location>
    <ligand>
        <name>1-deoxy-D-xylulose 5-phosphate</name>
        <dbReference type="ChEBI" id="CHEBI:57792"/>
    </ligand>
</feature>
<keyword evidence="3 9" id="KW-0479">Metal-binding</keyword>
<keyword evidence="4 9" id="KW-0521">NADP</keyword>
<feature type="binding site" evidence="9">
    <location>
        <position position="124"/>
    </location>
    <ligand>
        <name>1-deoxy-D-xylulose 5-phosphate</name>
        <dbReference type="ChEBI" id="CHEBI:57792"/>
    </ligand>
</feature>
<evidence type="ECO:0000256" key="9">
    <source>
        <dbReference type="HAMAP-Rule" id="MF_00183"/>
    </source>
</evidence>